<keyword evidence="1" id="KW-1133">Transmembrane helix</keyword>
<accession>A0A2I0X4H0</accession>
<dbReference type="AlphaFoldDB" id="A0A2I0X4H0"/>
<name>A0A2I0X4H0_9ASPA</name>
<dbReference type="EMBL" id="KZ502155">
    <property type="protein sequence ID" value="PKU82806.1"/>
    <property type="molecule type" value="Genomic_DNA"/>
</dbReference>
<reference evidence="2 3" key="2">
    <citation type="journal article" date="2017" name="Nature">
        <title>The Apostasia genome and the evolution of orchids.</title>
        <authorList>
            <person name="Zhang G.Q."/>
            <person name="Liu K.W."/>
            <person name="Li Z."/>
            <person name="Lohaus R."/>
            <person name="Hsiao Y.Y."/>
            <person name="Niu S.C."/>
            <person name="Wang J.Y."/>
            <person name="Lin Y.C."/>
            <person name="Xu Q."/>
            <person name="Chen L.J."/>
            <person name="Yoshida K."/>
            <person name="Fujiwara S."/>
            <person name="Wang Z.W."/>
            <person name="Zhang Y.Q."/>
            <person name="Mitsuda N."/>
            <person name="Wang M."/>
            <person name="Liu G.H."/>
            <person name="Pecoraro L."/>
            <person name="Huang H.X."/>
            <person name="Xiao X.J."/>
            <person name="Lin M."/>
            <person name="Wu X.Y."/>
            <person name="Wu W.L."/>
            <person name="Chen Y.Y."/>
            <person name="Chang S.B."/>
            <person name="Sakamoto S."/>
            <person name="Ohme-Takagi M."/>
            <person name="Yagi M."/>
            <person name="Zeng S.J."/>
            <person name="Shen C.Y."/>
            <person name="Yeh C.M."/>
            <person name="Luo Y.B."/>
            <person name="Tsai W.C."/>
            <person name="Van de Peer Y."/>
            <person name="Liu Z.J."/>
        </authorList>
    </citation>
    <scope>NUCLEOTIDE SEQUENCE [LARGE SCALE GENOMIC DNA]</scope>
    <source>
        <tissue evidence="2">The whole plant</tissue>
    </source>
</reference>
<gene>
    <name evidence="2" type="ORF">MA16_Dca006104</name>
</gene>
<reference evidence="2 3" key="1">
    <citation type="journal article" date="2016" name="Sci. Rep.">
        <title>The Dendrobium catenatum Lindl. genome sequence provides insights into polysaccharide synthase, floral development and adaptive evolution.</title>
        <authorList>
            <person name="Zhang G.Q."/>
            <person name="Xu Q."/>
            <person name="Bian C."/>
            <person name="Tsai W.C."/>
            <person name="Yeh C.M."/>
            <person name="Liu K.W."/>
            <person name="Yoshida K."/>
            <person name="Zhang L.S."/>
            <person name="Chang S.B."/>
            <person name="Chen F."/>
            <person name="Shi Y."/>
            <person name="Su Y.Y."/>
            <person name="Zhang Y.Q."/>
            <person name="Chen L.J."/>
            <person name="Yin Y."/>
            <person name="Lin M."/>
            <person name="Huang H."/>
            <person name="Deng H."/>
            <person name="Wang Z.W."/>
            <person name="Zhu S.L."/>
            <person name="Zhao X."/>
            <person name="Deng C."/>
            <person name="Niu S.C."/>
            <person name="Huang J."/>
            <person name="Wang M."/>
            <person name="Liu G.H."/>
            <person name="Yang H.J."/>
            <person name="Xiao X.J."/>
            <person name="Hsiao Y.Y."/>
            <person name="Wu W.L."/>
            <person name="Chen Y.Y."/>
            <person name="Mitsuda N."/>
            <person name="Ohme-Takagi M."/>
            <person name="Luo Y.B."/>
            <person name="Van de Peer Y."/>
            <person name="Liu Z.J."/>
        </authorList>
    </citation>
    <scope>NUCLEOTIDE SEQUENCE [LARGE SCALE GENOMIC DNA]</scope>
    <source>
        <tissue evidence="2">The whole plant</tissue>
    </source>
</reference>
<keyword evidence="1" id="KW-0812">Transmembrane</keyword>
<organism evidence="2 3">
    <name type="scientific">Dendrobium catenatum</name>
    <dbReference type="NCBI Taxonomy" id="906689"/>
    <lineage>
        <taxon>Eukaryota</taxon>
        <taxon>Viridiplantae</taxon>
        <taxon>Streptophyta</taxon>
        <taxon>Embryophyta</taxon>
        <taxon>Tracheophyta</taxon>
        <taxon>Spermatophyta</taxon>
        <taxon>Magnoliopsida</taxon>
        <taxon>Liliopsida</taxon>
        <taxon>Asparagales</taxon>
        <taxon>Orchidaceae</taxon>
        <taxon>Epidendroideae</taxon>
        <taxon>Malaxideae</taxon>
        <taxon>Dendrobiinae</taxon>
        <taxon>Dendrobium</taxon>
    </lineage>
</organism>
<protein>
    <submittedName>
        <fullName evidence="2">Uncharacterized protein</fullName>
    </submittedName>
</protein>
<dbReference type="Proteomes" id="UP000233837">
    <property type="component" value="Unassembled WGS sequence"/>
</dbReference>
<feature type="transmembrane region" description="Helical" evidence="1">
    <location>
        <begin position="55"/>
        <end position="72"/>
    </location>
</feature>
<evidence type="ECO:0000313" key="3">
    <source>
        <dbReference type="Proteomes" id="UP000233837"/>
    </source>
</evidence>
<keyword evidence="1" id="KW-0472">Membrane</keyword>
<proteinExistence type="predicted"/>
<sequence length="166" mass="18901">MGGVSALGGNSLVNWEEFQHPMEVGQNSGVLPNIRQNPGLFGRQEELRRWSRRSFFLLLLLFFFSLFPSVPLELRDISFFPNGFLTVEASAICEREISPARINAPPRVQELRDFSFFPFGYMAVEASAICEREISPARISAPPRVKKLTGFLLLPPAFWRLRLPLF</sequence>
<evidence type="ECO:0000256" key="1">
    <source>
        <dbReference type="SAM" id="Phobius"/>
    </source>
</evidence>
<keyword evidence="3" id="KW-1185">Reference proteome</keyword>
<evidence type="ECO:0000313" key="2">
    <source>
        <dbReference type="EMBL" id="PKU82806.1"/>
    </source>
</evidence>